<feature type="region of interest" description="Disordered" evidence="8">
    <location>
        <begin position="429"/>
        <end position="474"/>
    </location>
</feature>
<evidence type="ECO:0000313" key="12">
    <source>
        <dbReference type="Proteomes" id="UP001176940"/>
    </source>
</evidence>
<dbReference type="PRINTS" id="PR01345">
    <property type="entry name" value="CERVTRCPTASE"/>
</dbReference>
<comment type="subcellular location">
    <subcellularLocation>
        <location evidence="1">Nucleus</location>
    </subcellularLocation>
</comment>
<evidence type="ECO:0000313" key="11">
    <source>
        <dbReference type="EMBL" id="CAJ0934384.1"/>
    </source>
</evidence>
<evidence type="ECO:0000256" key="1">
    <source>
        <dbReference type="ARBA" id="ARBA00004123"/>
    </source>
</evidence>
<proteinExistence type="inferred from homology"/>
<dbReference type="InterPro" id="IPR006988">
    <property type="entry name" value="Nab_N"/>
</dbReference>
<dbReference type="Pfam" id="PF04904">
    <property type="entry name" value="SAM_NCD1"/>
    <property type="match status" value="1"/>
</dbReference>
<comment type="subunit">
    <text evidence="3">Homomultimers may associate with EGR1 bound to DNA.</text>
</comment>
<organism evidence="11 12">
    <name type="scientific">Ranitomeya imitator</name>
    <name type="common">mimic poison frog</name>
    <dbReference type="NCBI Taxonomy" id="111125"/>
    <lineage>
        <taxon>Eukaryota</taxon>
        <taxon>Metazoa</taxon>
        <taxon>Chordata</taxon>
        <taxon>Craniata</taxon>
        <taxon>Vertebrata</taxon>
        <taxon>Euteleostomi</taxon>
        <taxon>Amphibia</taxon>
        <taxon>Batrachia</taxon>
        <taxon>Anura</taxon>
        <taxon>Neobatrachia</taxon>
        <taxon>Hyloidea</taxon>
        <taxon>Dendrobatidae</taxon>
        <taxon>Dendrobatinae</taxon>
        <taxon>Ranitomeya</taxon>
    </lineage>
</organism>
<evidence type="ECO:0000256" key="6">
    <source>
        <dbReference type="ARBA" id="ARBA00023163"/>
    </source>
</evidence>
<dbReference type="InterPro" id="IPR039040">
    <property type="entry name" value="NAB_fam"/>
</dbReference>
<keyword evidence="5" id="KW-0805">Transcription regulation</keyword>
<evidence type="ECO:0000256" key="3">
    <source>
        <dbReference type="ARBA" id="ARBA00011364"/>
    </source>
</evidence>
<name>A0ABN9L9E5_9NEOB</name>
<feature type="domain" description="NAB co-repressor" evidence="10">
    <location>
        <begin position="298"/>
        <end position="424"/>
    </location>
</feature>
<keyword evidence="12" id="KW-1185">Reference proteome</keyword>
<keyword evidence="4" id="KW-0678">Repressor</keyword>
<feature type="compositionally biased region" description="Acidic residues" evidence="8">
    <location>
        <begin position="273"/>
        <end position="285"/>
    </location>
</feature>
<gene>
    <name evidence="11" type="ORF">RIMI_LOCUS5911362</name>
</gene>
<evidence type="ECO:0000256" key="4">
    <source>
        <dbReference type="ARBA" id="ARBA00022491"/>
    </source>
</evidence>
<accession>A0ABN9L9E5</accession>
<evidence type="ECO:0000256" key="5">
    <source>
        <dbReference type="ARBA" id="ARBA00023015"/>
    </source>
</evidence>
<comment type="caution">
    <text evidence="11">The sequence shown here is derived from an EMBL/GenBank/DDBJ whole genome shotgun (WGS) entry which is preliminary data.</text>
</comment>
<evidence type="ECO:0000256" key="2">
    <source>
        <dbReference type="ARBA" id="ARBA00008864"/>
    </source>
</evidence>
<evidence type="ECO:0000256" key="8">
    <source>
        <dbReference type="SAM" id="MobiDB-lite"/>
    </source>
</evidence>
<sequence>MDLDKLETWAERWQMRFNNDKCKVIHMGRGNQYHHYTLNGKPLGKSDREKDLGILVNDKLTWSSQCQAAAAKANRIMGCIKRGKIWKSPDLHCDTKLLQQVSRVSPDSDRIIAETTSLPRTLGELQLYRVLQRANLLGYYDTFIQQGGDDVQQLCEAGEDEFLEIMSLVGMATKPLHVRRLQKALRDWATNPGLFNQPPLNSVPLSTSIPLFKISETMGRVSRPCNGHVSNIETLSKGIGGFVLPEQQEQHGKRSPSQLDNRPWAVQVSPELNEGDDEEVDDDEDGRGTQYATAGERLDPELVQVISDSVERLMKGLPRGDVAEARSMLKINKKLGRSLGHIFQIPDGGPRKEREIRRHSAIYGRSDSKRREGKRLTLHELTINEAAAQCCMRDNTLLLRRVELFSLARQAARESSYLASLKCSRLNPEETGAPQAKIPKQEVVDNPLQGESESVTTSARHSLEEDSGSVSGESMDGHLQAVTVRIPTSPGAPPADLSLAVPHPAPWSRQLLQQTLMDEGLRLARLVSRDRLGRLSLCVPGTPHIAECDDGGSESCSSLPVSPQITDLRSASCKEQE</sequence>
<dbReference type="PANTHER" id="PTHR12623">
    <property type="entry name" value="NGFI-A BINDING PROTEIN"/>
    <property type="match status" value="1"/>
</dbReference>
<comment type="similarity">
    <text evidence="2">Belongs to the NAB family.</text>
</comment>
<evidence type="ECO:0000259" key="10">
    <source>
        <dbReference type="Pfam" id="PF04905"/>
    </source>
</evidence>
<dbReference type="PANTHER" id="PTHR12623:SF6">
    <property type="entry name" value="NGFI-A-BINDING PROTEIN 2"/>
    <property type="match status" value="1"/>
</dbReference>
<keyword evidence="7" id="KW-0539">Nucleus</keyword>
<dbReference type="Proteomes" id="UP001176940">
    <property type="component" value="Unassembled WGS sequence"/>
</dbReference>
<feature type="region of interest" description="Disordered" evidence="8">
    <location>
        <begin position="247"/>
        <end position="298"/>
    </location>
</feature>
<evidence type="ECO:0000259" key="9">
    <source>
        <dbReference type="Pfam" id="PF04904"/>
    </source>
</evidence>
<dbReference type="EMBL" id="CAUEEQ010010382">
    <property type="protein sequence ID" value="CAJ0934384.1"/>
    <property type="molecule type" value="Genomic_DNA"/>
</dbReference>
<dbReference type="InterPro" id="IPR006989">
    <property type="entry name" value="NAB_co-repressor_dom"/>
</dbReference>
<dbReference type="InterPro" id="IPR038398">
    <property type="entry name" value="NCD2_sf"/>
</dbReference>
<feature type="compositionally biased region" description="Polar residues" evidence="8">
    <location>
        <begin position="449"/>
        <end position="460"/>
    </location>
</feature>
<dbReference type="Gene3D" id="1.20.120.2010">
    <property type="entry name" value="NAB conserved domain 2"/>
    <property type="match status" value="1"/>
</dbReference>
<evidence type="ECO:0000256" key="7">
    <source>
        <dbReference type="ARBA" id="ARBA00023242"/>
    </source>
</evidence>
<protein>
    <submittedName>
        <fullName evidence="11">Uncharacterized protein</fullName>
    </submittedName>
</protein>
<reference evidence="11" key="1">
    <citation type="submission" date="2023-07" db="EMBL/GenBank/DDBJ databases">
        <authorList>
            <person name="Stuckert A."/>
        </authorList>
    </citation>
    <scope>NUCLEOTIDE SEQUENCE</scope>
</reference>
<keyword evidence="6" id="KW-0804">Transcription</keyword>
<feature type="domain" description="Nab N-terminal" evidence="9">
    <location>
        <begin position="119"/>
        <end position="196"/>
    </location>
</feature>
<dbReference type="Pfam" id="PF04905">
    <property type="entry name" value="NCD2"/>
    <property type="match status" value="1"/>
</dbReference>